<organism evidence="1 2">
    <name type="scientific">Paraburkholderia rhynchosiae</name>
    <dbReference type="NCBI Taxonomy" id="487049"/>
    <lineage>
        <taxon>Bacteria</taxon>
        <taxon>Pseudomonadati</taxon>
        <taxon>Pseudomonadota</taxon>
        <taxon>Betaproteobacteria</taxon>
        <taxon>Burkholderiales</taxon>
        <taxon>Burkholderiaceae</taxon>
        <taxon>Paraburkholderia</taxon>
    </lineage>
</organism>
<dbReference type="PANTHER" id="PTHR11803">
    <property type="entry name" value="2-IMINOBUTANOATE/2-IMINOPROPANOATE DEAMINASE RIDA"/>
    <property type="match status" value="1"/>
</dbReference>
<dbReference type="Gene3D" id="3.30.1330.40">
    <property type="entry name" value="RutC-like"/>
    <property type="match status" value="1"/>
</dbReference>
<dbReference type="PANTHER" id="PTHR11803:SF39">
    <property type="entry name" value="2-IMINOBUTANOATE_2-IMINOPROPANOATE DEAMINASE"/>
    <property type="match status" value="1"/>
</dbReference>
<dbReference type="SUPFAM" id="SSF55298">
    <property type="entry name" value="YjgF-like"/>
    <property type="match status" value="1"/>
</dbReference>
<sequence>MDAGHSAGITSFDRLLCQSDTRSRQAQTVMNSAPVFWTIPGAPTPVGPFSHAAEADGWVLLTGQMPTSPTDDAAPLPEGVVAQTRRVMDNLMLVLEGLGLGLQHVVAVRIFLTEFKRDYAAMNEIYRAYFPANALPARTCIGVTALARDALVEIDFIARRPG</sequence>
<proteinExistence type="predicted"/>
<dbReference type="GO" id="GO:0016491">
    <property type="term" value="F:oxidoreductase activity"/>
    <property type="evidence" value="ECO:0007669"/>
    <property type="project" value="UniProtKB-KW"/>
</dbReference>
<reference evidence="1 2" key="1">
    <citation type="submission" date="2020-04" db="EMBL/GenBank/DDBJ databases">
        <authorList>
            <person name="De Canck E."/>
        </authorList>
    </citation>
    <scope>NUCLEOTIDE SEQUENCE [LARGE SCALE GENOMIC DNA]</scope>
    <source>
        <strain evidence="1 2">LMG 27174</strain>
    </source>
</reference>
<evidence type="ECO:0000313" key="2">
    <source>
        <dbReference type="Proteomes" id="UP000494205"/>
    </source>
</evidence>
<evidence type="ECO:0000313" key="1">
    <source>
        <dbReference type="EMBL" id="CAB3701866.1"/>
    </source>
</evidence>
<dbReference type="GO" id="GO:0005829">
    <property type="term" value="C:cytosol"/>
    <property type="evidence" value="ECO:0007669"/>
    <property type="project" value="TreeGrafter"/>
</dbReference>
<protein>
    <submittedName>
        <fullName evidence="1">Aminoacrylate peracid reductase RutC</fullName>
        <ecNumber evidence="1">1.-.-.-</ecNumber>
    </submittedName>
</protein>
<dbReference type="InterPro" id="IPR035959">
    <property type="entry name" value="RutC-like_sf"/>
</dbReference>
<dbReference type="EC" id="1.-.-.-" evidence="1"/>
<dbReference type="AlphaFoldDB" id="A0A6J5BDD3"/>
<accession>A0A6J5BDD3</accession>
<dbReference type="CDD" id="cd00448">
    <property type="entry name" value="YjgF_YER057c_UK114_family"/>
    <property type="match status" value="1"/>
</dbReference>
<dbReference type="GO" id="GO:0019239">
    <property type="term" value="F:deaminase activity"/>
    <property type="evidence" value="ECO:0007669"/>
    <property type="project" value="TreeGrafter"/>
</dbReference>
<dbReference type="InterPro" id="IPR006175">
    <property type="entry name" value="YjgF/YER057c/UK114"/>
</dbReference>
<dbReference type="Proteomes" id="UP000494205">
    <property type="component" value="Unassembled WGS sequence"/>
</dbReference>
<name>A0A6J5BDD3_9BURK</name>
<keyword evidence="1" id="KW-0560">Oxidoreductase</keyword>
<gene>
    <name evidence="1" type="primary">rutC_1</name>
    <name evidence="1" type="ORF">LMG27174_03714</name>
</gene>
<dbReference type="EMBL" id="CADIJZ010000013">
    <property type="protein sequence ID" value="CAB3701866.1"/>
    <property type="molecule type" value="Genomic_DNA"/>
</dbReference>
<dbReference type="Pfam" id="PF01042">
    <property type="entry name" value="Ribonuc_L-PSP"/>
    <property type="match status" value="1"/>
</dbReference>